<sequence length="831" mass="94759">MACGKARLPYFFLCFLSIASLSVSLSFAYRELGPLKEHERPQQHEGEEQWPWKWHPERQPGRQEEEKKPERQDPQWPRGREGEDQKPASWDPEKQMQNPYHYRSHRFQTRYRSEYGHIRTLPRFSSTKNLRALENYRLIELQSRPQTFILPHHSDAEYLIVVVDGKIPAGATVYAANRDDNRNLRVVKLATPVNDPEQFEDFFPGGQENNPQSYFNGFSRQILEAAFDAPYQEIQTAVLGHQSEQEEQSEGGQSQGQNQGVIVRASMEQIRQLIQRAQSSQQVGQSQSGPFNLRNLQNSYTNNYGRFWEARPEQLPQLQNMDVSITLTELNRGALLLPHFSTKAILVAYIAQGNGHLEIASPRRRSSYPFSIRASSNNNLRFVGFNINAENHRRSFLTGQGNNMIEQMDMPAKELTFRGSGEQVERLLRLQKQSFFASGQPQQQRQREGREDGKVSRVPIPASIFSSPHHSDAHKLVVVVSGRALFTIVNGNNRESYNLERGDVLRIPAGATTYAANRDDNRNLRVIKLAIPVNNPGQFVDFFPGGQQNPQSYYNGFSRQTLEAAFNAPYQEILRALLGGQEKQRGSWEGEQSQSQEQNQQSVIVRASREQIRQLTQQAQPSQQGGQSQSGPFNLRNLETRYSNNYGNFWEARANQFPQLRDLGVAVAWTDIKQGAWYLPHFNTETTVVAYIAQGNNGLLEVASPQRVRSEQGQEEQEQRIGQIERVTAQLNEGNVVVIPAGYPFSFRASNDNHLQIVGFGINDQNNQRNFLAGERDNVLNQIERTAKELTFSGTGEQVERLLRYQKQSYFVNSNAQPQQQGEGRGSVFYV</sequence>
<reference evidence="1 2" key="1">
    <citation type="journal article" date="2022" name="DNA Res.">
        <title>Chromosomal-level genome assembly of the orchid tree Bauhinia variegata (Leguminosae; Cercidoideae) supports the allotetraploid origin hypothesis of Bauhinia.</title>
        <authorList>
            <person name="Zhong Y."/>
            <person name="Chen Y."/>
            <person name="Zheng D."/>
            <person name="Pang J."/>
            <person name="Liu Y."/>
            <person name="Luo S."/>
            <person name="Meng S."/>
            <person name="Qian L."/>
            <person name="Wei D."/>
            <person name="Dai S."/>
            <person name="Zhou R."/>
        </authorList>
    </citation>
    <scope>NUCLEOTIDE SEQUENCE [LARGE SCALE GENOMIC DNA]</scope>
    <source>
        <strain evidence="1">BV-YZ2020</strain>
    </source>
</reference>
<accession>A0ACB9M1B8</accession>
<name>A0ACB9M1B8_BAUVA</name>
<gene>
    <name evidence="1" type="ORF">L6164_025703</name>
</gene>
<dbReference type="Proteomes" id="UP000828941">
    <property type="component" value="Chromosome 10"/>
</dbReference>
<evidence type="ECO:0000313" key="2">
    <source>
        <dbReference type="Proteomes" id="UP000828941"/>
    </source>
</evidence>
<keyword evidence="2" id="KW-1185">Reference proteome</keyword>
<comment type="caution">
    <text evidence="1">The sequence shown here is derived from an EMBL/GenBank/DDBJ whole genome shotgun (WGS) entry which is preliminary data.</text>
</comment>
<organism evidence="1 2">
    <name type="scientific">Bauhinia variegata</name>
    <name type="common">Purple orchid tree</name>
    <name type="synonym">Phanera variegata</name>
    <dbReference type="NCBI Taxonomy" id="167791"/>
    <lineage>
        <taxon>Eukaryota</taxon>
        <taxon>Viridiplantae</taxon>
        <taxon>Streptophyta</taxon>
        <taxon>Embryophyta</taxon>
        <taxon>Tracheophyta</taxon>
        <taxon>Spermatophyta</taxon>
        <taxon>Magnoliopsida</taxon>
        <taxon>eudicotyledons</taxon>
        <taxon>Gunneridae</taxon>
        <taxon>Pentapetalae</taxon>
        <taxon>rosids</taxon>
        <taxon>fabids</taxon>
        <taxon>Fabales</taxon>
        <taxon>Fabaceae</taxon>
        <taxon>Cercidoideae</taxon>
        <taxon>Cercideae</taxon>
        <taxon>Bauhiniinae</taxon>
        <taxon>Bauhinia</taxon>
    </lineage>
</organism>
<protein>
    <submittedName>
        <fullName evidence="1">Uncharacterized protein</fullName>
    </submittedName>
</protein>
<dbReference type="EMBL" id="CM039435">
    <property type="protein sequence ID" value="KAI4317872.1"/>
    <property type="molecule type" value="Genomic_DNA"/>
</dbReference>
<proteinExistence type="predicted"/>
<evidence type="ECO:0000313" key="1">
    <source>
        <dbReference type="EMBL" id="KAI4317872.1"/>
    </source>
</evidence>